<dbReference type="KEGG" id="ceu:A7L45_08830"/>
<dbReference type="GeneID" id="83592581"/>
<keyword evidence="2" id="KW-1185">Reference proteome</keyword>
<dbReference type="OrthoDB" id="1707431at2"/>
<dbReference type="AlphaFoldDB" id="A0A1J0GFK7"/>
<dbReference type="EMBL" id="CP015756">
    <property type="protein sequence ID" value="APC40164.1"/>
    <property type="molecule type" value="Genomic_DNA"/>
</dbReference>
<evidence type="ECO:0000313" key="1">
    <source>
        <dbReference type="EMBL" id="APC40164.1"/>
    </source>
</evidence>
<proteinExistence type="predicted"/>
<gene>
    <name evidence="1" type="ORF">A7L45_08830</name>
</gene>
<name>A0A1J0GFK7_9CLOT</name>
<dbReference type="Proteomes" id="UP000182569">
    <property type="component" value="Chromosome"/>
</dbReference>
<protein>
    <submittedName>
        <fullName evidence="1">Uncharacterized protein</fullName>
    </submittedName>
</protein>
<accession>A0A1J0GFK7</accession>
<reference evidence="2" key="1">
    <citation type="journal article" date="2016" name="Front. Microbiol.">
        <title>Complete Genome Sequence of Clostridium estertheticum DSM 8809, a Microbe Identified in Spoiled Vacuum Packed Beef.</title>
        <authorList>
            <person name="Yu Z."/>
            <person name="Gunn L."/>
            <person name="Brennan E."/>
            <person name="Reid R."/>
            <person name="Wall P.G."/>
            <person name="Gaora O.P."/>
            <person name="Hurley D."/>
            <person name="Bolton D."/>
            <person name="Fanning S."/>
        </authorList>
    </citation>
    <scope>NUCLEOTIDE SEQUENCE [LARGE SCALE GENOMIC DNA]</scope>
    <source>
        <strain evidence="2">DSM 8809</strain>
    </source>
</reference>
<organism evidence="1 2">
    <name type="scientific">Clostridium estertheticum subsp. estertheticum</name>
    <dbReference type="NCBI Taxonomy" id="1552"/>
    <lineage>
        <taxon>Bacteria</taxon>
        <taxon>Bacillati</taxon>
        <taxon>Bacillota</taxon>
        <taxon>Clostridia</taxon>
        <taxon>Eubacteriales</taxon>
        <taxon>Clostridiaceae</taxon>
        <taxon>Clostridium</taxon>
    </lineage>
</organism>
<dbReference type="STRING" id="1552.A7L45_08830"/>
<dbReference type="RefSeq" id="WP_071612455.1">
    <property type="nucleotide sequence ID" value="NZ_CP015756.1"/>
</dbReference>
<evidence type="ECO:0000313" key="2">
    <source>
        <dbReference type="Proteomes" id="UP000182569"/>
    </source>
</evidence>
<sequence>MKVLALPIEMISYTDNKGNIKPVRFRMQINDEPMQVIKIDKVIVKDTQRFAGNIMTVYKCQSLIDNSMKLFEIKYELATCRWILYKI</sequence>